<name>A0A9X1T110_9HYPH</name>
<organism evidence="1 2">
    <name type="scientific">Rhizobium quercicola</name>
    <dbReference type="NCBI Taxonomy" id="2901226"/>
    <lineage>
        <taxon>Bacteria</taxon>
        <taxon>Pseudomonadati</taxon>
        <taxon>Pseudomonadota</taxon>
        <taxon>Alphaproteobacteria</taxon>
        <taxon>Hyphomicrobiales</taxon>
        <taxon>Rhizobiaceae</taxon>
        <taxon>Rhizobium/Agrobacterium group</taxon>
        <taxon>Rhizobium</taxon>
    </lineage>
</organism>
<evidence type="ECO:0000313" key="2">
    <source>
        <dbReference type="Proteomes" id="UP001139089"/>
    </source>
</evidence>
<dbReference type="Proteomes" id="UP001139089">
    <property type="component" value="Unassembled WGS sequence"/>
</dbReference>
<keyword evidence="2" id="KW-1185">Reference proteome</keyword>
<sequence length="63" mass="7196">MQPIKEPREDDDYAERALDCREAIGAKVQQVTEAAMHAGWSQDEIKAAFIEIAEHWKTADHIM</sequence>
<evidence type="ECO:0000313" key="1">
    <source>
        <dbReference type="EMBL" id="MCD7109255.1"/>
    </source>
</evidence>
<dbReference type="EMBL" id="JAJOZR010000005">
    <property type="protein sequence ID" value="MCD7109255.1"/>
    <property type="molecule type" value="Genomic_DNA"/>
</dbReference>
<dbReference type="AlphaFoldDB" id="A0A9X1T110"/>
<protein>
    <submittedName>
        <fullName evidence="1">Uncharacterized protein</fullName>
    </submittedName>
</protein>
<gene>
    <name evidence="1" type="ORF">LRX75_09370</name>
</gene>
<reference evidence="1" key="1">
    <citation type="submission" date="2021-12" db="EMBL/GenBank/DDBJ databases">
        <authorList>
            <person name="Li Y."/>
        </authorList>
    </citation>
    <scope>NUCLEOTIDE SEQUENCE</scope>
    <source>
        <strain evidence="1">DKSPLA3</strain>
    </source>
</reference>
<accession>A0A9X1T110</accession>
<proteinExistence type="predicted"/>
<dbReference type="RefSeq" id="WP_113150966.1">
    <property type="nucleotide sequence ID" value="NZ_JAJOZR010000005.1"/>
</dbReference>
<comment type="caution">
    <text evidence="1">The sequence shown here is derived from an EMBL/GenBank/DDBJ whole genome shotgun (WGS) entry which is preliminary data.</text>
</comment>